<sequence>MEIWKSASPTHLTIAGYYVAIDSNAYLANSTCRSPVTSSDTPPWQTSLSHTLPSNNSNPTLNCPHTRQHINQ</sequence>
<dbReference type="Proteomes" id="UP000026915">
    <property type="component" value="Chromosome 4"/>
</dbReference>
<evidence type="ECO:0000313" key="2">
    <source>
        <dbReference type="EMBL" id="EOY03407.1"/>
    </source>
</evidence>
<protein>
    <submittedName>
        <fullName evidence="2">Uncharacterized protein</fullName>
    </submittedName>
</protein>
<keyword evidence="3" id="KW-1185">Reference proteome</keyword>
<evidence type="ECO:0000256" key="1">
    <source>
        <dbReference type="SAM" id="MobiDB-lite"/>
    </source>
</evidence>
<dbReference type="EMBL" id="CM001882">
    <property type="protein sequence ID" value="EOY03407.1"/>
    <property type="molecule type" value="Genomic_DNA"/>
</dbReference>
<evidence type="ECO:0000313" key="3">
    <source>
        <dbReference type="Proteomes" id="UP000026915"/>
    </source>
</evidence>
<dbReference type="Gramene" id="EOY03407">
    <property type="protein sequence ID" value="EOY03407"/>
    <property type="gene ID" value="TCM_018441"/>
</dbReference>
<organism evidence="2 3">
    <name type="scientific">Theobroma cacao</name>
    <name type="common">Cacao</name>
    <name type="synonym">Cocoa</name>
    <dbReference type="NCBI Taxonomy" id="3641"/>
    <lineage>
        <taxon>Eukaryota</taxon>
        <taxon>Viridiplantae</taxon>
        <taxon>Streptophyta</taxon>
        <taxon>Embryophyta</taxon>
        <taxon>Tracheophyta</taxon>
        <taxon>Spermatophyta</taxon>
        <taxon>Magnoliopsida</taxon>
        <taxon>eudicotyledons</taxon>
        <taxon>Gunneridae</taxon>
        <taxon>Pentapetalae</taxon>
        <taxon>rosids</taxon>
        <taxon>malvids</taxon>
        <taxon>Malvales</taxon>
        <taxon>Malvaceae</taxon>
        <taxon>Byttnerioideae</taxon>
        <taxon>Theobroma</taxon>
    </lineage>
</organism>
<feature type="region of interest" description="Disordered" evidence="1">
    <location>
        <begin position="34"/>
        <end position="72"/>
    </location>
</feature>
<name>A0A061EG91_THECC</name>
<dbReference type="HOGENOM" id="CLU_2727315_0_0_1"/>
<gene>
    <name evidence="2" type="ORF">TCM_018441</name>
</gene>
<accession>A0A061EG91</accession>
<reference evidence="2 3" key="1">
    <citation type="journal article" date="2013" name="Genome Biol.">
        <title>The genome sequence of the most widely cultivated cacao type and its use to identify candidate genes regulating pod color.</title>
        <authorList>
            <person name="Motamayor J.C."/>
            <person name="Mockaitis K."/>
            <person name="Schmutz J."/>
            <person name="Haiminen N."/>
            <person name="Iii D.L."/>
            <person name="Cornejo O."/>
            <person name="Findley S.D."/>
            <person name="Zheng P."/>
            <person name="Utro F."/>
            <person name="Royaert S."/>
            <person name="Saski C."/>
            <person name="Jenkins J."/>
            <person name="Podicheti R."/>
            <person name="Zhao M."/>
            <person name="Scheffler B.E."/>
            <person name="Stack J.C."/>
            <person name="Feltus F.A."/>
            <person name="Mustiga G.M."/>
            <person name="Amores F."/>
            <person name="Phillips W."/>
            <person name="Marelli J.P."/>
            <person name="May G.D."/>
            <person name="Shapiro H."/>
            <person name="Ma J."/>
            <person name="Bustamante C.D."/>
            <person name="Schnell R.J."/>
            <person name="Main D."/>
            <person name="Gilbert D."/>
            <person name="Parida L."/>
            <person name="Kuhn D.N."/>
        </authorList>
    </citation>
    <scope>NUCLEOTIDE SEQUENCE [LARGE SCALE GENOMIC DNA]</scope>
    <source>
        <strain evidence="3">cv. Matina 1-6</strain>
    </source>
</reference>
<dbReference type="AlphaFoldDB" id="A0A061EG91"/>
<dbReference type="InParanoid" id="A0A061EG91"/>
<proteinExistence type="predicted"/>